<proteinExistence type="predicted"/>
<dbReference type="EMBL" id="GGEC01088245">
    <property type="protein sequence ID" value="MBX68729.1"/>
    <property type="molecule type" value="Transcribed_RNA"/>
</dbReference>
<protein>
    <submittedName>
        <fullName evidence="1">Uncharacterized protein</fullName>
    </submittedName>
</protein>
<accession>A0A2P2QNZ6</accession>
<reference evidence="1" key="1">
    <citation type="submission" date="2018-02" db="EMBL/GenBank/DDBJ databases">
        <title>Rhizophora mucronata_Transcriptome.</title>
        <authorList>
            <person name="Meera S.P."/>
            <person name="Sreeshan A."/>
            <person name="Augustine A."/>
        </authorList>
    </citation>
    <scope>NUCLEOTIDE SEQUENCE</scope>
    <source>
        <tissue evidence="1">Leaf</tissue>
    </source>
</reference>
<dbReference type="AlphaFoldDB" id="A0A2P2QNZ6"/>
<organism evidence="1">
    <name type="scientific">Rhizophora mucronata</name>
    <name type="common">Asiatic mangrove</name>
    <dbReference type="NCBI Taxonomy" id="61149"/>
    <lineage>
        <taxon>Eukaryota</taxon>
        <taxon>Viridiplantae</taxon>
        <taxon>Streptophyta</taxon>
        <taxon>Embryophyta</taxon>
        <taxon>Tracheophyta</taxon>
        <taxon>Spermatophyta</taxon>
        <taxon>Magnoliopsida</taxon>
        <taxon>eudicotyledons</taxon>
        <taxon>Gunneridae</taxon>
        <taxon>Pentapetalae</taxon>
        <taxon>rosids</taxon>
        <taxon>fabids</taxon>
        <taxon>Malpighiales</taxon>
        <taxon>Rhizophoraceae</taxon>
        <taxon>Rhizophora</taxon>
    </lineage>
</organism>
<name>A0A2P2QNZ6_RHIMU</name>
<evidence type="ECO:0000313" key="1">
    <source>
        <dbReference type="EMBL" id="MBX68729.1"/>
    </source>
</evidence>
<sequence length="32" mass="3519">MMNCLGVMPPSNGNLLLSIFWGHFSVHFAGKL</sequence>